<dbReference type="PANTHER" id="PTHR46696:SF6">
    <property type="entry name" value="P450, PUTATIVE (EUROFUNG)-RELATED"/>
    <property type="match status" value="1"/>
</dbReference>
<dbReference type="GO" id="GO:0020037">
    <property type="term" value="F:heme binding"/>
    <property type="evidence" value="ECO:0007669"/>
    <property type="project" value="InterPro"/>
</dbReference>
<evidence type="ECO:0008006" key="5">
    <source>
        <dbReference type="Google" id="ProtNLM"/>
    </source>
</evidence>
<gene>
    <name evidence="3" type="ORF">LTR82_018339</name>
</gene>
<protein>
    <recommendedName>
        <fullName evidence="5">Cytochrome P450</fullName>
    </recommendedName>
</protein>
<accession>A0AAN6IZZ2</accession>
<name>A0AAN6IZZ2_9PEZI</name>
<proteinExistence type="inferred from homology"/>
<feature type="transmembrane region" description="Helical" evidence="2">
    <location>
        <begin position="20"/>
        <end position="46"/>
    </location>
</feature>
<evidence type="ECO:0000313" key="4">
    <source>
        <dbReference type="Proteomes" id="UP001168146"/>
    </source>
</evidence>
<comment type="caution">
    <text evidence="3">The sequence shown here is derived from an EMBL/GenBank/DDBJ whole genome shotgun (WGS) entry which is preliminary data.</text>
</comment>
<evidence type="ECO:0000313" key="3">
    <source>
        <dbReference type="EMBL" id="KAK0300009.1"/>
    </source>
</evidence>
<dbReference type="Pfam" id="PF00067">
    <property type="entry name" value="p450"/>
    <property type="match status" value="1"/>
</dbReference>
<comment type="similarity">
    <text evidence="1">Belongs to the cytochrome P450 family.</text>
</comment>
<evidence type="ECO:0000256" key="2">
    <source>
        <dbReference type="SAM" id="Phobius"/>
    </source>
</evidence>
<dbReference type="SUPFAM" id="SSF48264">
    <property type="entry name" value="Cytochrome P450"/>
    <property type="match status" value="1"/>
</dbReference>
<dbReference type="PANTHER" id="PTHR46696">
    <property type="entry name" value="P450, PUTATIVE (EUROFUNG)-RELATED"/>
    <property type="match status" value="1"/>
</dbReference>
<dbReference type="EMBL" id="JASUXU010000610">
    <property type="protein sequence ID" value="KAK0300009.1"/>
    <property type="molecule type" value="Genomic_DNA"/>
</dbReference>
<dbReference type="PRINTS" id="PR00359">
    <property type="entry name" value="BP450"/>
</dbReference>
<dbReference type="InterPro" id="IPR036396">
    <property type="entry name" value="Cyt_P450_sf"/>
</dbReference>
<dbReference type="InterPro" id="IPR001128">
    <property type="entry name" value="Cyt_P450"/>
</dbReference>
<reference evidence="3" key="1">
    <citation type="submission" date="2021-12" db="EMBL/GenBank/DDBJ databases">
        <title>Black yeast isolated from Biological Soil Crust.</title>
        <authorList>
            <person name="Kurbessoian T."/>
        </authorList>
    </citation>
    <scope>NUCLEOTIDE SEQUENCE</scope>
    <source>
        <strain evidence="3">CCFEE 5208</strain>
    </source>
</reference>
<sequence>MSKLVVEQLESSNIDRLDAVQISFLLLVAGNATMVNMIALGVVTLLEHPSQLEDLNRDPSLSKPFVEELCRYHTASALATRRVAKEDITLRGQLIRAGEGIIASNQSCNRDEEVFPDPDKFNLHRKRGSEEALGYGW</sequence>
<keyword evidence="2" id="KW-0472">Membrane</keyword>
<keyword evidence="2" id="KW-1133">Transmembrane helix</keyword>
<dbReference type="AlphaFoldDB" id="A0AAN6IZZ2"/>
<dbReference type="InterPro" id="IPR002397">
    <property type="entry name" value="Cyt_P450_B"/>
</dbReference>
<evidence type="ECO:0000256" key="1">
    <source>
        <dbReference type="ARBA" id="ARBA00010617"/>
    </source>
</evidence>
<dbReference type="GO" id="GO:0016705">
    <property type="term" value="F:oxidoreductase activity, acting on paired donors, with incorporation or reduction of molecular oxygen"/>
    <property type="evidence" value="ECO:0007669"/>
    <property type="project" value="InterPro"/>
</dbReference>
<dbReference type="Proteomes" id="UP001168146">
    <property type="component" value="Unassembled WGS sequence"/>
</dbReference>
<dbReference type="GO" id="GO:0005506">
    <property type="term" value="F:iron ion binding"/>
    <property type="evidence" value="ECO:0007669"/>
    <property type="project" value="InterPro"/>
</dbReference>
<organism evidence="3 4">
    <name type="scientific">Friedmanniomyces endolithicus</name>
    <dbReference type="NCBI Taxonomy" id="329885"/>
    <lineage>
        <taxon>Eukaryota</taxon>
        <taxon>Fungi</taxon>
        <taxon>Dikarya</taxon>
        <taxon>Ascomycota</taxon>
        <taxon>Pezizomycotina</taxon>
        <taxon>Dothideomycetes</taxon>
        <taxon>Dothideomycetidae</taxon>
        <taxon>Mycosphaerellales</taxon>
        <taxon>Teratosphaeriaceae</taxon>
        <taxon>Friedmanniomyces</taxon>
    </lineage>
</organism>
<dbReference type="GO" id="GO:0004497">
    <property type="term" value="F:monooxygenase activity"/>
    <property type="evidence" value="ECO:0007669"/>
    <property type="project" value="InterPro"/>
</dbReference>
<dbReference type="Gene3D" id="1.10.630.10">
    <property type="entry name" value="Cytochrome P450"/>
    <property type="match status" value="1"/>
</dbReference>
<feature type="non-terminal residue" evidence="3">
    <location>
        <position position="137"/>
    </location>
</feature>
<keyword evidence="2" id="KW-0812">Transmembrane</keyword>